<evidence type="ECO:0000313" key="6">
    <source>
        <dbReference type="EMBL" id="CAL4064295.1"/>
    </source>
</evidence>
<dbReference type="InterPro" id="IPR018491">
    <property type="entry name" value="SLC12_C"/>
</dbReference>
<dbReference type="GO" id="GO:0006884">
    <property type="term" value="P:cell volume homeostasis"/>
    <property type="evidence" value="ECO:0007669"/>
    <property type="project" value="TreeGrafter"/>
</dbReference>
<dbReference type="GO" id="GO:1990573">
    <property type="term" value="P:potassium ion import across plasma membrane"/>
    <property type="evidence" value="ECO:0007669"/>
    <property type="project" value="TreeGrafter"/>
</dbReference>
<organism evidence="6 7">
    <name type="scientific">Meganyctiphanes norvegica</name>
    <name type="common">Northern krill</name>
    <name type="synonym">Thysanopoda norvegica</name>
    <dbReference type="NCBI Taxonomy" id="48144"/>
    <lineage>
        <taxon>Eukaryota</taxon>
        <taxon>Metazoa</taxon>
        <taxon>Ecdysozoa</taxon>
        <taxon>Arthropoda</taxon>
        <taxon>Crustacea</taxon>
        <taxon>Multicrustacea</taxon>
        <taxon>Malacostraca</taxon>
        <taxon>Eumalacostraca</taxon>
        <taxon>Eucarida</taxon>
        <taxon>Euphausiacea</taxon>
        <taxon>Euphausiidae</taxon>
        <taxon>Meganyctiphanes</taxon>
    </lineage>
</organism>
<accession>A0AAV2PSY7</accession>
<evidence type="ECO:0000256" key="2">
    <source>
        <dbReference type="ARBA" id="ARBA00022692"/>
    </source>
</evidence>
<dbReference type="GO" id="GO:0055075">
    <property type="term" value="P:potassium ion homeostasis"/>
    <property type="evidence" value="ECO:0007669"/>
    <property type="project" value="TreeGrafter"/>
</dbReference>
<evidence type="ECO:0000259" key="5">
    <source>
        <dbReference type="Pfam" id="PF03522"/>
    </source>
</evidence>
<keyword evidence="2" id="KW-0812">Transmembrane</keyword>
<protein>
    <recommendedName>
        <fullName evidence="5">SLC12A transporter C-terminal domain-containing protein</fullName>
    </recommendedName>
</protein>
<evidence type="ECO:0000313" key="7">
    <source>
        <dbReference type="Proteomes" id="UP001497623"/>
    </source>
</evidence>
<reference evidence="6 7" key="1">
    <citation type="submission" date="2024-05" db="EMBL/GenBank/DDBJ databases">
        <authorList>
            <person name="Wallberg A."/>
        </authorList>
    </citation>
    <scope>NUCLEOTIDE SEQUENCE [LARGE SCALE GENOMIC DNA]</scope>
</reference>
<dbReference type="InterPro" id="IPR004842">
    <property type="entry name" value="SLC12A_fam"/>
</dbReference>
<feature type="domain" description="SLC12A transporter C-terminal" evidence="5">
    <location>
        <begin position="5"/>
        <end position="224"/>
    </location>
</feature>
<dbReference type="GO" id="GO:0055064">
    <property type="term" value="P:chloride ion homeostasis"/>
    <property type="evidence" value="ECO:0007669"/>
    <property type="project" value="TreeGrafter"/>
</dbReference>
<proteinExistence type="predicted"/>
<comment type="caution">
    <text evidence="6">The sequence shown here is derived from an EMBL/GenBank/DDBJ whole genome shotgun (WGS) entry which is preliminary data.</text>
</comment>
<gene>
    <name evidence="6" type="ORF">MNOR_LOCUS3947</name>
</gene>
<dbReference type="Proteomes" id="UP001497623">
    <property type="component" value="Unassembled WGS sequence"/>
</dbReference>
<keyword evidence="7" id="KW-1185">Reference proteome</keyword>
<dbReference type="Pfam" id="PF03522">
    <property type="entry name" value="SLC12"/>
    <property type="match status" value="1"/>
</dbReference>
<name>A0AAV2PSY7_MEGNR</name>
<dbReference type="EMBL" id="CAXKWB010001402">
    <property type="protein sequence ID" value="CAL4064295.1"/>
    <property type="molecule type" value="Genomic_DNA"/>
</dbReference>
<sequence>ADETKTKPSSTLFRGPGGAELSKAVLDDITIFQRKQKKGTIDVWWLYDDGGLTILLPYILTTRANWSGCSLRIFTLGNRKHELDIEQRSMANLLSKFRIDFSNVIVIADVAQKAKDSTRIEFENLIANFKAKETDTNEKNAEELLISEAELSSQREKTNRHLRLRELLQENSKDASLVVMTLPMPRKSAVSAPLYMAWLEMITQDMPPFLLIRGNQQSVLTYYS</sequence>
<keyword evidence="3" id="KW-1133">Transmembrane helix</keyword>
<evidence type="ECO:0000256" key="1">
    <source>
        <dbReference type="ARBA" id="ARBA00004141"/>
    </source>
</evidence>
<evidence type="ECO:0000256" key="3">
    <source>
        <dbReference type="ARBA" id="ARBA00022989"/>
    </source>
</evidence>
<dbReference type="GO" id="GO:0008511">
    <property type="term" value="F:sodium:potassium:chloride symporter activity"/>
    <property type="evidence" value="ECO:0007669"/>
    <property type="project" value="TreeGrafter"/>
</dbReference>
<dbReference type="PANTHER" id="PTHR11827:SF103">
    <property type="entry name" value="SODIUM CHLORIDE COTRANSPORTER 69, ISOFORM E"/>
    <property type="match status" value="1"/>
</dbReference>
<dbReference type="GO" id="GO:0016020">
    <property type="term" value="C:membrane"/>
    <property type="evidence" value="ECO:0007669"/>
    <property type="project" value="UniProtKB-SubCell"/>
</dbReference>
<keyword evidence="4" id="KW-0472">Membrane</keyword>
<dbReference type="GO" id="GO:0055078">
    <property type="term" value="P:sodium ion homeostasis"/>
    <property type="evidence" value="ECO:0007669"/>
    <property type="project" value="TreeGrafter"/>
</dbReference>
<comment type="subcellular location">
    <subcellularLocation>
        <location evidence="1">Membrane</location>
        <topology evidence="1">Multi-pass membrane protein</topology>
    </subcellularLocation>
</comment>
<dbReference type="PANTHER" id="PTHR11827">
    <property type="entry name" value="SOLUTE CARRIER FAMILY 12, CATION COTRANSPORTERS"/>
    <property type="match status" value="1"/>
</dbReference>
<dbReference type="AlphaFoldDB" id="A0AAV2PSY7"/>
<evidence type="ECO:0000256" key="4">
    <source>
        <dbReference type="ARBA" id="ARBA00023136"/>
    </source>
</evidence>
<feature type="non-terminal residue" evidence="6">
    <location>
        <position position="1"/>
    </location>
</feature>